<dbReference type="EMBL" id="SGXE01000003">
    <property type="protein sequence ID" value="RZS92512.1"/>
    <property type="molecule type" value="Genomic_DNA"/>
</dbReference>
<dbReference type="AlphaFoldDB" id="A0A4Q7P1J4"/>
<evidence type="ECO:0000259" key="1">
    <source>
        <dbReference type="Pfam" id="PF19266"/>
    </source>
</evidence>
<evidence type="ECO:0000313" key="2">
    <source>
        <dbReference type="EMBL" id="RZS92512.1"/>
    </source>
</evidence>
<dbReference type="RefSeq" id="WP_130287192.1">
    <property type="nucleotide sequence ID" value="NZ_SGXE01000003.1"/>
</dbReference>
<dbReference type="InterPro" id="IPR045361">
    <property type="entry name" value="CIS_tube_prot_N"/>
</dbReference>
<gene>
    <name evidence="2" type="ORF">EV197_2650</name>
</gene>
<feature type="domain" description="Contractile injection system tube protein N-terminal" evidence="1">
    <location>
        <begin position="5"/>
        <end position="175"/>
    </location>
</feature>
<comment type="caution">
    <text evidence="2">The sequence shown here is derived from an EMBL/GenBank/DDBJ whole genome shotgun (WGS) entry which is preliminary data.</text>
</comment>
<evidence type="ECO:0000313" key="3">
    <source>
        <dbReference type="Proteomes" id="UP000292262"/>
    </source>
</evidence>
<organism evidence="2 3">
    <name type="scientific">Aquimarina brevivitae</name>
    <dbReference type="NCBI Taxonomy" id="323412"/>
    <lineage>
        <taxon>Bacteria</taxon>
        <taxon>Pseudomonadati</taxon>
        <taxon>Bacteroidota</taxon>
        <taxon>Flavobacteriia</taxon>
        <taxon>Flavobacteriales</taxon>
        <taxon>Flavobacteriaceae</taxon>
        <taxon>Aquimarina</taxon>
    </lineage>
</organism>
<dbReference type="OrthoDB" id="9815939at2"/>
<name>A0A4Q7P1J4_9FLAO</name>
<proteinExistence type="predicted"/>
<protein>
    <recommendedName>
        <fullName evidence="1">Contractile injection system tube protein N-terminal domain-containing protein</fullName>
    </recommendedName>
</protein>
<dbReference type="Proteomes" id="UP000292262">
    <property type="component" value="Unassembled WGS sequence"/>
</dbReference>
<reference evidence="2 3" key="1">
    <citation type="submission" date="2019-02" db="EMBL/GenBank/DDBJ databases">
        <title>Genomic Encyclopedia of Type Strains, Phase IV (KMG-IV): sequencing the most valuable type-strain genomes for metagenomic binning, comparative biology and taxonomic classification.</title>
        <authorList>
            <person name="Goeker M."/>
        </authorList>
    </citation>
    <scope>NUCLEOTIDE SEQUENCE [LARGE SCALE GENOMIC DNA]</scope>
    <source>
        <strain evidence="2 3">DSM 17196</strain>
    </source>
</reference>
<keyword evidence="3" id="KW-1185">Reference proteome</keyword>
<accession>A0A4Q7P1J4</accession>
<dbReference type="Pfam" id="PF19266">
    <property type="entry name" value="CIS_tube"/>
    <property type="match status" value="1"/>
</dbReference>
<sequence>MSNGELKKLKVVAYSDPQFNDKVGDGEFTTLVNPEKYKFNYKIEQNEDQASGTSDLAPKFNKKLPEDLELEFLFDRSGVIVHYGTDPNSSSDDKVFKDEGEGIIDDIEKFKKVILDYNGEEHKPNYLVISWGTLLFKGSLKEMSIEFKLFKPDGTPIRAVAKAKFQGFVEDDLRVAKENNQSPDLTHLRTVKEGDTLPLMTHRVYGDSKYYLEVAKVNDLTSFRNLEVGSEIFFPPIEKIS</sequence>